<dbReference type="Proteomes" id="UP000255169">
    <property type="component" value="Unassembled WGS sequence"/>
</dbReference>
<gene>
    <name evidence="3" type="primary">mnmE</name>
    <name evidence="2" type="ORF">CSF007_15065</name>
    <name evidence="3" type="ORF">NCTC10476_02709</name>
</gene>
<dbReference type="NCBIfam" id="TIGR00231">
    <property type="entry name" value="small_GTP"/>
    <property type="match status" value="1"/>
</dbReference>
<evidence type="ECO:0000313" key="4">
    <source>
        <dbReference type="Proteomes" id="UP000255169"/>
    </source>
</evidence>
<dbReference type="EC" id="3.6.-.-" evidence="3"/>
<organism evidence="2">
    <name type="scientific">Yersinia ruckeri</name>
    <dbReference type="NCBI Taxonomy" id="29486"/>
    <lineage>
        <taxon>Bacteria</taxon>
        <taxon>Pseudomonadati</taxon>
        <taxon>Pseudomonadota</taxon>
        <taxon>Gammaproteobacteria</taxon>
        <taxon>Enterobacterales</taxon>
        <taxon>Yersiniaceae</taxon>
        <taxon>Yersinia</taxon>
    </lineage>
</organism>
<dbReference type="GO" id="GO:0030488">
    <property type="term" value="P:tRNA methylation"/>
    <property type="evidence" value="ECO:0007669"/>
    <property type="project" value="TreeGrafter"/>
</dbReference>
<dbReference type="InterPro" id="IPR006073">
    <property type="entry name" value="GTP-bd"/>
</dbReference>
<keyword evidence="3" id="KW-0378">Hydrolase</keyword>
<dbReference type="GO" id="GO:0002098">
    <property type="term" value="P:tRNA wobble uridine modification"/>
    <property type="evidence" value="ECO:0007669"/>
    <property type="project" value="TreeGrafter"/>
</dbReference>
<dbReference type="RefSeq" id="WP_004722509.1">
    <property type="nucleotide sequence ID" value="NZ_CCYO01000007.1"/>
</dbReference>
<sequence>MNKEFNVNSLLKSVLSPFPADTAHCISHHLSRTILKHVHQCIHYEPTIGVMGKTGVGKSSLCNTLFNPPPAKVSAIKGCTRRVQTYQWALAPHALLIVDFPGIGETPELDRIYTRLYQHWLGQLDLIIWVLKADDRAWNDDIRCYRQLISQGADPVRFLFVLNQADKIEPCREWDLVTHQPSLRQQQHLQVKIAQVNTLFSPRHPVLAVSASEGFNMLLWAETFIRALPDNASSAVTRQLESGYRTENVINTARDNFARGVGDIFDDALSAMQTTGALVHQLKRLRHRLLSVVHAVWHFLF</sequence>
<protein>
    <submittedName>
        <fullName evidence="3">GTPase</fullName>
        <ecNumber evidence="3">3.6.-.-</ecNumber>
    </submittedName>
</protein>
<accession>A0A0A8VMD7</accession>
<dbReference type="GeneID" id="66880613"/>
<reference evidence="2" key="1">
    <citation type="journal article" date="2015" name="Genome Announc.">
        <title>Complete Genome Sequence of Yersinia ruckeri Strain CSF007-82, Etiologic Agent of Red Mouth Disease in Salmonid Fish.</title>
        <authorList>
            <person name="Nelson M.C."/>
            <person name="LaPatra S.E."/>
            <person name="Welch T.J."/>
            <person name="Graf J."/>
        </authorList>
    </citation>
    <scope>NUCLEOTIDE SEQUENCE</scope>
    <source>
        <strain evidence="2">CSF007-82</strain>
    </source>
</reference>
<dbReference type="InterPro" id="IPR005225">
    <property type="entry name" value="Small_GTP-bd"/>
</dbReference>
<dbReference type="PANTHER" id="PTHR42714:SF2">
    <property type="entry name" value="TRNA MODIFICATION GTPASE GTPBP3, MITOCHONDRIAL"/>
    <property type="match status" value="1"/>
</dbReference>
<dbReference type="GO" id="GO:0005829">
    <property type="term" value="C:cytosol"/>
    <property type="evidence" value="ECO:0007669"/>
    <property type="project" value="TreeGrafter"/>
</dbReference>
<feature type="domain" description="G" evidence="1">
    <location>
        <begin position="47"/>
        <end position="163"/>
    </location>
</feature>
<evidence type="ECO:0000259" key="1">
    <source>
        <dbReference type="Pfam" id="PF01926"/>
    </source>
</evidence>
<dbReference type="EMBL" id="LN681231">
    <property type="protein sequence ID" value="CEK28736.1"/>
    <property type="molecule type" value="Genomic_DNA"/>
</dbReference>
<name>A0A0A8VMD7_YERRU</name>
<evidence type="ECO:0000313" key="2">
    <source>
        <dbReference type="EMBL" id="CEK28736.1"/>
    </source>
</evidence>
<dbReference type="EMBL" id="UHJG01000001">
    <property type="protein sequence ID" value="SUQ01358.1"/>
    <property type="molecule type" value="Genomic_DNA"/>
</dbReference>
<reference evidence="3 4" key="2">
    <citation type="submission" date="2018-06" db="EMBL/GenBank/DDBJ databases">
        <authorList>
            <consortium name="Pathogen Informatics"/>
            <person name="Doyle S."/>
        </authorList>
    </citation>
    <scope>NUCLEOTIDE SEQUENCE [LARGE SCALE GENOMIC DNA]</scope>
    <source>
        <strain evidence="3 4">NCTC10476</strain>
    </source>
</reference>
<dbReference type="AlphaFoldDB" id="A0A0A8VMD7"/>
<dbReference type="GO" id="GO:0005525">
    <property type="term" value="F:GTP binding"/>
    <property type="evidence" value="ECO:0007669"/>
    <property type="project" value="InterPro"/>
</dbReference>
<dbReference type="PANTHER" id="PTHR42714">
    <property type="entry name" value="TRNA MODIFICATION GTPASE GTPBP3"/>
    <property type="match status" value="1"/>
</dbReference>
<proteinExistence type="predicted"/>
<dbReference type="InterPro" id="IPR027417">
    <property type="entry name" value="P-loop_NTPase"/>
</dbReference>
<dbReference type="GO" id="GO:0016787">
    <property type="term" value="F:hydrolase activity"/>
    <property type="evidence" value="ECO:0007669"/>
    <property type="project" value="UniProtKB-KW"/>
</dbReference>
<dbReference type="Pfam" id="PF01926">
    <property type="entry name" value="MMR_HSR1"/>
    <property type="match status" value="1"/>
</dbReference>
<keyword evidence="4" id="KW-1185">Reference proteome</keyword>
<dbReference type="Gene3D" id="3.40.50.300">
    <property type="entry name" value="P-loop containing nucleotide triphosphate hydrolases"/>
    <property type="match status" value="1"/>
</dbReference>
<dbReference type="OrthoDB" id="9779790at2"/>
<evidence type="ECO:0000313" key="3">
    <source>
        <dbReference type="EMBL" id="SUQ01358.1"/>
    </source>
</evidence>
<dbReference type="SUPFAM" id="SSF52540">
    <property type="entry name" value="P-loop containing nucleoside triphosphate hydrolases"/>
    <property type="match status" value="1"/>
</dbReference>